<dbReference type="InterPro" id="IPR027417">
    <property type="entry name" value="P-loop_NTPase"/>
</dbReference>
<accession>A0A6P1E168</accession>
<dbReference type="GO" id="GO:0005829">
    <property type="term" value="C:cytosol"/>
    <property type="evidence" value="ECO:0007669"/>
    <property type="project" value="TreeGrafter"/>
</dbReference>
<sequence length="307" mass="32832">MLTSAIGRVSASRGTTAWSTGTTREQSFTGVATGFSALDQMTGGLQPSTITLVGARPSLGKTAFAQSIATQVATQARRPVAFFSLELPREALVRRLLAANAHVGLDRLHADRLSTAERRRVIKARQRLASAPLHIDDTPALTPAHVRARALGLRLKQGDLGLIVLDYLQLMYPSAPLKDHSAALTAESRRAELAGICGELKTVALELAVPVLVLTPLHRHLERRTDKRPVLADLSRSGPIEPHTDLVLFLYRDEVYNPDSPAAGSTEVIVAKTPNGATGTIRLAFRGAYATCENPALDSASGERSAV</sequence>
<dbReference type="PANTHER" id="PTHR30153:SF2">
    <property type="entry name" value="REPLICATIVE DNA HELICASE"/>
    <property type="match status" value="1"/>
</dbReference>
<dbReference type="CDD" id="cd00984">
    <property type="entry name" value="DnaB_C"/>
    <property type="match status" value="1"/>
</dbReference>
<comment type="caution">
    <text evidence="3">The sequence shown here is derived from an EMBL/GenBank/DDBJ whole genome shotgun (WGS) entry which is preliminary data.</text>
</comment>
<evidence type="ECO:0000313" key="3">
    <source>
        <dbReference type="EMBL" id="NEX22786.1"/>
    </source>
</evidence>
<dbReference type="GO" id="GO:0005524">
    <property type="term" value="F:ATP binding"/>
    <property type="evidence" value="ECO:0007669"/>
    <property type="project" value="InterPro"/>
</dbReference>
<dbReference type="Pfam" id="PF03796">
    <property type="entry name" value="DnaB_C"/>
    <property type="match status" value="1"/>
</dbReference>
<reference evidence="4" key="1">
    <citation type="journal article" date="2020" name="Microbiol. Resour. Announc.">
        <title>Draft Genome Sequences of Thiorhodococcus mannitoliphagus and Thiorhodococcus minor, Purple Sulfur Photosynthetic Bacteria in the Gammaproteobacterial Family Chromatiaceae.</title>
        <authorList>
            <person name="Aviles F.A."/>
            <person name="Meyer T.E."/>
            <person name="Kyndt J.A."/>
        </authorList>
    </citation>
    <scope>NUCLEOTIDE SEQUENCE [LARGE SCALE GENOMIC DNA]</scope>
    <source>
        <strain evidence="4">DSM 18266</strain>
    </source>
</reference>
<dbReference type="AlphaFoldDB" id="A0A6P1E168"/>
<dbReference type="Proteomes" id="UP000471640">
    <property type="component" value="Unassembled WGS sequence"/>
</dbReference>
<dbReference type="EMBL" id="JAAIJR010000124">
    <property type="protein sequence ID" value="NEX22786.1"/>
    <property type="molecule type" value="Genomic_DNA"/>
</dbReference>
<feature type="region of interest" description="Disordered" evidence="1">
    <location>
        <begin position="1"/>
        <end position="22"/>
    </location>
</feature>
<feature type="compositionally biased region" description="Polar residues" evidence="1">
    <location>
        <begin position="12"/>
        <end position="22"/>
    </location>
</feature>
<protein>
    <submittedName>
        <fullName evidence="3">AAA family ATPase</fullName>
    </submittedName>
</protein>
<proteinExistence type="predicted"/>
<dbReference type="PANTHER" id="PTHR30153">
    <property type="entry name" value="REPLICATIVE DNA HELICASE DNAB"/>
    <property type="match status" value="1"/>
</dbReference>
<keyword evidence="4" id="KW-1185">Reference proteome</keyword>
<evidence type="ECO:0000259" key="2">
    <source>
        <dbReference type="PROSITE" id="PS51199"/>
    </source>
</evidence>
<gene>
    <name evidence="3" type="ORF">G3480_21185</name>
</gene>
<dbReference type="GO" id="GO:0003678">
    <property type="term" value="F:DNA helicase activity"/>
    <property type="evidence" value="ECO:0007669"/>
    <property type="project" value="InterPro"/>
</dbReference>
<dbReference type="SUPFAM" id="SSF52540">
    <property type="entry name" value="P-loop containing nucleoside triphosphate hydrolases"/>
    <property type="match status" value="1"/>
</dbReference>
<organism evidence="3 4">
    <name type="scientific">Thiorhodococcus mannitoliphagus</name>
    <dbReference type="NCBI Taxonomy" id="329406"/>
    <lineage>
        <taxon>Bacteria</taxon>
        <taxon>Pseudomonadati</taxon>
        <taxon>Pseudomonadota</taxon>
        <taxon>Gammaproteobacteria</taxon>
        <taxon>Chromatiales</taxon>
        <taxon>Chromatiaceae</taxon>
        <taxon>Thiorhodococcus</taxon>
    </lineage>
</organism>
<reference evidence="3 4" key="2">
    <citation type="submission" date="2020-02" db="EMBL/GenBank/DDBJ databases">
        <title>Genome sequences of Thiorhodococcus mannitoliphagus and Thiorhodococcus minor, purple sulfur photosynthetic bacteria in the gammaproteobacterial family, Chromatiaceae.</title>
        <authorList>
            <person name="Aviles F.A."/>
            <person name="Meyer T.E."/>
            <person name="Kyndt J.A."/>
        </authorList>
    </citation>
    <scope>NUCLEOTIDE SEQUENCE [LARGE SCALE GENOMIC DNA]</scope>
    <source>
        <strain evidence="3 4">DSM 18266</strain>
    </source>
</reference>
<dbReference type="PROSITE" id="PS51199">
    <property type="entry name" value="SF4_HELICASE"/>
    <property type="match status" value="1"/>
</dbReference>
<dbReference type="GO" id="GO:0006260">
    <property type="term" value="P:DNA replication"/>
    <property type="evidence" value="ECO:0007669"/>
    <property type="project" value="InterPro"/>
</dbReference>
<dbReference type="Gene3D" id="3.40.50.300">
    <property type="entry name" value="P-loop containing nucleotide triphosphate hydrolases"/>
    <property type="match status" value="1"/>
</dbReference>
<name>A0A6P1E168_9GAMM</name>
<feature type="domain" description="SF4 helicase" evidence="2">
    <location>
        <begin position="24"/>
        <end position="299"/>
    </location>
</feature>
<evidence type="ECO:0000313" key="4">
    <source>
        <dbReference type="Proteomes" id="UP000471640"/>
    </source>
</evidence>
<evidence type="ECO:0000256" key="1">
    <source>
        <dbReference type="SAM" id="MobiDB-lite"/>
    </source>
</evidence>
<dbReference type="InterPro" id="IPR007694">
    <property type="entry name" value="DNA_helicase_DnaB-like_C"/>
</dbReference>